<keyword evidence="2" id="KW-0812">Transmembrane</keyword>
<organism evidence="3 4">
    <name type="scientific">Mycena metata</name>
    <dbReference type="NCBI Taxonomy" id="1033252"/>
    <lineage>
        <taxon>Eukaryota</taxon>
        <taxon>Fungi</taxon>
        <taxon>Dikarya</taxon>
        <taxon>Basidiomycota</taxon>
        <taxon>Agaricomycotina</taxon>
        <taxon>Agaricomycetes</taxon>
        <taxon>Agaricomycetidae</taxon>
        <taxon>Agaricales</taxon>
        <taxon>Marasmiineae</taxon>
        <taxon>Mycenaceae</taxon>
        <taxon>Mycena</taxon>
    </lineage>
</organism>
<comment type="caution">
    <text evidence="3">The sequence shown here is derived from an EMBL/GenBank/DDBJ whole genome shotgun (WGS) entry which is preliminary data.</text>
</comment>
<dbReference type="AlphaFoldDB" id="A0AAD7HBW4"/>
<keyword evidence="4" id="KW-1185">Reference proteome</keyword>
<evidence type="ECO:0000313" key="3">
    <source>
        <dbReference type="EMBL" id="KAJ7716766.1"/>
    </source>
</evidence>
<dbReference type="EMBL" id="JARKIB010000286">
    <property type="protein sequence ID" value="KAJ7716766.1"/>
    <property type="molecule type" value="Genomic_DNA"/>
</dbReference>
<dbReference type="Proteomes" id="UP001215598">
    <property type="component" value="Unassembled WGS sequence"/>
</dbReference>
<evidence type="ECO:0000256" key="1">
    <source>
        <dbReference type="SAM" id="MobiDB-lite"/>
    </source>
</evidence>
<feature type="transmembrane region" description="Helical" evidence="2">
    <location>
        <begin position="102"/>
        <end position="122"/>
    </location>
</feature>
<evidence type="ECO:0000256" key="2">
    <source>
        <dbReference type="SAM" id="Phobius"/>
    </source>
</evidence>
<feature type="region of interest" description="Disordered" evidence="1">
    <location>
        <begin position="1"/>
        <end position="22"/>
    </location>
</feature>
<name>A0AAD7HBW4_9AGAR</name>
<reference evidence="3" key="1">
    <citation type="submission" date="2023-03" db="EMBL/GenBank/DDBJ databases">
        <title>Massive genome expansion in bonnet fungi (Mycena s.s.) driven by repeated elements and novel gene families across ecological guilds.</title>
        <authorList>
            <consortium name="Lawrence Berkeley National Laboratory"/>
            <person name="Harder C.B."/>
            <person name="Miyauchi S."/>
            <person name="Viragh M."/>
            <person name="Kuo A."/>
            <person name="Thoen E."/>
            <person name="Andreopoulos B."/>
            <person name="Lu D."/>
            <person name="Skrede I."/>
            <person name="Drula E."/>
            <person name="Henrissat B."/>
            <person name="Morin E."/>
            <person name="Kohler A."/>
            <person name="Barry K."/>
            <person name="LaButti K."/>
            <person name="Morin E."/>
            <person name="Salamov A."/>
            <person name="Lipzen A."/>
            <person name="Mereny Z."/>
            <person name="Hegedus B."/>
            <person name="Baldrian P."/>
            <person name="Stursova M."/>
            <person name="Weitz H."/>
            <person name="Taylor A."/>
            <person name="Grigoriev I.V."/>
            <person name="Nagy L.G."/>
            <person name="Martin F."/>
            <person name="Kauserud H."/>
        </authorList>
    </citation>
    <scope>NUCLEOTIDE SEQUENCE</scope>
    <source>
        <strain evidence="3">CBHHK182m</strain>
    </source>
</reference>
<evidence type="ECO:0000313" key="4">
    <source>
        <dbReference type="Proteomes" id="UP001215598"/>
    </source>
</evidence>
<feature type="compositionally biased region" description="Low complexity" evidence="1">
    <location>
        <begin position="9"/>
        <end position="22"/>
    </location>
</feature>
<feature type="region of interest" description="Disordered" evidence="1">
    <location>
        <begin position="40"/>
        <end position="78"/>
    </location>
</feature>
<keyword evidence="2" id="KW-0472">Membrane</keyword>
<proteinExistence type="predicted"/>
<sequence length="169" mass="18039">MCPPLHLYSSSRTPARAPSSAHTFKDALSAPLALLHLHPTRTARSHSPAHASKTPPTPTPTPTTLPRRLNEPPRPRSRAPVDVNVGVILAMLTHALASSCALVLRALALVLCTGLIILTGVVPSSSHHFDPMITLVIAGIVLRFREPDCVRCTRPGRSETDNVAPRALA</sequence>
<keyword evidence="2" id="KW-1133">Transmembrane helix</keyword>
<gene>
    <name evidence="3" type="ORF">B0H16DRAFT_451169</name>
</gene>
<accession>A0AAD7HBW4</accession>
<protein>
    <submittedName>
        <fullName evidence="3">Uncharacterized protein</fullName>
    </submittedName>
</protein>